<evidence type="ECO:0000313" key="14">
    <source>
        <dbReference type="Proteomes" id="UP000689195"/>
    </source>
</evidence>
<dbReference type="InterPro" id="IPR056858">
    <property type="entry name" value="VSR_TRX"/>
</dbReference>
<keyword evidence="7" id="KW-0325">Glycoprotein</keyword>
<dbReference type="Pfam" id="PF02225">
    <property type="entry name" value="PA"/>
    <property type="match status" value="1"/>
</dbReference>
<evidence type="ECO:0000259" key="11">
    <source>
        <dbReference type="Pfam" id="PF02225"/>
    </source>
</evidence>
<evidence type="ECO:0008006" key="15">
    <source>
        <dbReference type="Google" id="ProtNLM"/>
    </source>
</evidence>
<comment type="subcellular location">
    <subcellularLocation>
        <location evidence="8">Endomembrane system</location>
        <topology evidence="8">Single-pass membrane protein</topology>
    </subcellularLocation>
    <subcellularLocation>
        <location evidence="1">Membrane</location>
        <topology evidence="1">Single-pass type I membrane protein</topology>
    </subcellularLocation>
</comment>
<evidence type="ECO:0000256" key="10">
    <source>
        <dbReference type="SAM" id="SignalP"/>
    </source>
</evidence>
<name>A0A8S1X925_9CILI</name>
<dbReference type="PANTHER" id="PTHR22702:SF1">
    <property type="entry name" value="PROTEASE-ASSOCIATED DOMAIN-CONTAINING PROTEIN 1"/>
    <property type="match status" value="1"/>
</dbReference>
<evidence type="ECO:0000256" key="6">
    <source>
        <dbReference type="ARBA" id="ARBA00023136"/>
    </source>
</evidence>
<protein>
    <recommendedName>
        <fullName evidence="15">PA domain-containing protein</fullName>
    </recommendedName>
</protein>
<dbReference type="InterPro" id="IPR003137">
    <property type="entry name" value="PA_domain"/>
</dbReference>
<dbReference type="AlphaFoldDB" id="A0A8S1X925"/>
<dbReference type="EMBL" id="CAJJDO010000115">
    <property type="protein sequence ID" value="CAD8197510.1"/>
    <property type="molecule type" value="Genomic_DNA"/>
</dbReference>
<evidence type="ECO:0000256" key="2">
    <source>
        <dbReference type="ARBA" id="ARBA00022692"/>
    </source>
</evidence>
<reference evidence="13" key="1">
    <citation type="submission" date="2021-01" db="EMBL/GenBank/DDBJ databases">
        <authorList>
            <consortium name="Genoscope - CEA"/>
            <person name="William W."/>
        </authorList>
    </citation>
    <scope>NUCLEOTIDE SEQUENCE</scope>
</reference>
<organism evidence="13 14">
    <name type="scientific">Paramecium pentaurelia</name>
    <dbReference type="NCBI Taxonomy" id="43138"/>
    <lineage>
        <taxon>Eukaryota</taxon>
        <taxon>Sar</taxon>
        <taxon>Alveolata</taxon>
        <taxon>Ciliophora</taxon>
        <taxon>Intramacronucleata</taxon>
        <taxon>Oligohymenophorea</taxon>
        <taxon>Peniculida</taxon>
        <taxon>Parameciidae</taxon>
        <taxon>Paramecium</taxon>
    </lineage>
</organism>
<evidence type="ECO:0000256" key="8">
    <source>
        <dbReference type="ARBA" id="ARBA00037847"/>
    </source>
</evidence>
<evidence type="ECO:0000256" key="4">
    <source>
        <dbReference type="ARBA" id="ARBA00022737"/>
    </source>
</evidence>
<evidence type="ECO:0000256" key="3">
    <source>
        <dbReference type="ARBA" id="ARBA00022729"/>
    </source>
</evidence>
<evidence type="ECO:0000256" key="1">
    <source>
        <dbReference type="ARBA" id="ARBA00004479"/>
    </source>
</evidence>
<dbReference type="GO" id="GO:0016020">
    <property type="term" value="C:membrane"/>
    <property type="evidence" value="ECO:0007669"/>
    <property type="project" value="UniProtKB-SubCell"/>
</dbReference>
<gene>
    <name evidence="13" type="ORF">PPENT_87.1.T1150142</name>
</gene>
<evidence type="ECO:0000256" key="5">
    <source>
        <dbReference type="ARBA" id="ARBA00022989"/>
    </source>
</evidence>
<feature type="domain" description="PA" evidence="11">
    <location>
        <begin position="70"/>
        <end position="130"/>
    </location>
</feature>
<evidence type="ECO:0000259" key="12">
    <source>
        <dbReference type="Pfam" id="PF25011"/>
    </source>
</evidence>
<evidence type="ECO:0000313" key="13">
    <source>
        <dbReference type="EMBL" id="CAD8197510.1"/>
    </source>
</evidence>
<keyword evidence="3 10" id="KW-0732">Signal</keyword>
<keyword evidence="14" id="KW-1185">Reference proteome</keyword>
<keyword evidence="4" id="KW-0677">Repeat</keyword>
<dbReference type="GO" id="GO:0012505">
    <property type="term" value="C:endomembrane system"/>
    <property type="evidence" value="ECO:0007669"/>
    <property type="project" value="UniProtKB-SubCell"/>
</dbReference>
<dbReference type="PANTHER" id="PTHR22702">
    <property type="entry name" value="PROTEASE-ASSOCIATED DOMAIN-CONTAINING PROTEIN"/>
    <property type="match status" value="1"/>
</dbReference>
<feature type="transmembrane region" description="Helical" evidence="9">
    <location>
        <begin position="392"/>
        <end position="414"/>
    </location>
</feature>
<sequence length="453" mass="52188">MLILFILFAQSLEKLTLIQPESLIDKLGSEIKYGLAHFGDMPWGYRMIGTLIPTYPILGCDSILPSKEHEFIFIERGECTFVTKVRNAQNAGYKLVIIGDNINEDIDNTFSMLNDGSGSSINIPSIIIGSKWTNEFKDIFTNYAGNSENTIKLLMKFDVIKQKNVNVLFSIDLLNNNTLKIISEYKPYQQLFDIQEVNYQFLYPIYSLKMQDDENTIIESLNCISQGRYCTYDPDGDDYGTGQDVIEEIIRQLCLQKLNIEVFFNYLDLFKDQCKIAYMYEYCFSELLIRLNYPISKVENCYDNSFKKLKSKSKSNLNAYNSLLEEQLEILSEFPHTNFPPVMLNNHFVVKNVTAKNIFINICQGFLNPPEICNNQSTYSNIQDLSQQSNSFLQLLIILLGVLLIFLLVATLVYKKIVKRAQQEQTSEQVHELVTQYITFVETKASKQKIVND</sequence>
<keyword evidence="2 9" id="KW-0812">Transmembrane</keyword>
<feature type="domain" description="Vacuolar sorting receptor thioredoxin-like" evidence="12">
    <location>
        <begin position="219"/>
        <end position="363"/>
    </location>
</feature>
<dbReference type="Pfam" id="PF25011">
    <property type="entry name" value="VSR_TRX"/>
    <property type="match status" value="1"/>
</dbReference>
<accession>A0A8S1X925</accession>
<keyword evidence="5 9" id="KW-1133">Transmembrane helix</keyword>
<evidence type="ECO:0000256" key="7">
    <source>
        <dbReference type="ARBA" id="ARBA00023180"/>
    </source>
</evidence>
<feature type="chain" id="PRO_5035722764" description="PA domain-containing protein" evidence="10">
    <location>
        <begin position="19"/>
        <end position="453"/>
    </location>
</feature>
<feature type="signal peptide" evidence="10">
    <location>
        <begin position="1"/>
        <end position="18"/>
    </location>
</feature>
<keyword evidence="6 9" id="KW-0472">Membrane</keyword>
<dbReference type="OrthoDB" id="10045365at2759"/>
<comment type="caution">
    <text evidence="13">The sequence shown here is derived from an EMBL/GenBank/DDBJ whole genome shotgun (WGS) entry which is preliminary data.</text>
</comment>
<evidence type="ECO:0000256" key="9">
    <source>
        <dbReference type="SAM" id="Phobius"/>
    </source>
</evidence>
<dbReference type="Proteomes" id="UP000689195">
    <property type="component" value="Unassembled WGS sequence"/>
</dbReference>
<proteinExistence type="predicted"/>